<gene>
    <name evidence="2" type="ORF">ACFSXZ_28515</name>
</gene>
<dbReference type="SUPFAM" id="SSF53335">
    <property type="entry name" value="S-adenosyl-L-methionine-dependent methyltransferases"/>
    <property type="match status" value="1"/>
</dbReference>
<sequence>MSVGSAVRRALGRFEPVAIELYRGMFIDLDCLAVTVASVAPQARRVLEIGCGDGAMAAALRRVLPGAALLGLDPGTLSPGRMYDGDPRGVEFRGITTAQLLAERPEPFDLVVLCDVLHHVAEHERVQVLRDAAALTAAGGVVAVKEWEQRPGPGTVVAYGADRWVSGDPTVRFMPRAELDTLIETAMPGWDTTCEARIPPRRANLLLTLRRPAG</sequence>
<keyword evidence="2" id="KW-0489">Methyltransferase</keyword>
<evidence type="ECO:0000259" key="1">
    <source>
        <dbReference type="Pfam" id="PF08242"/>
    </source>
</evidence>
<protein>
    <submittedName>
        <fullName evidence="2">Class I SAM-dependent methyltransferase</fullName>
    </submittedName>
</protein>
<dbReference type="Proteomes" id="UP001597417">
    <property type="component" value="Unassembled WGS sequence"/>
</dbReference>
<organism evidence="2 3">
    <name type="scientific">Amycolatopsis pigmentata</name>
    <dbReference type="NCBI Taxonomy" id="450801"/>
    <lineage>
        <taxon>Bacteria</taxon>
        <taxon>Bacillati</taxon>
        <taxon>Actinomycetota</taxon>
        <taxon>Actinomycetes</taxon>
        <taxon>Pseudonocardiales</taxon>
        <taxon>Pseudonocardiaceae</taxon>
        <taxon>Amycolatopsis</taxon>
    </lineage>
</organism>
<dbReference type="Gene3D" id="3.40.50.150">
    <property type="entry name" value="Vaccinia Virus protein VP39"/>
    <property type="match status" value="1"/>
</dbReference>
<dbReference type="RefSeq" id="WP_378268306.1">
    <property type="nucleotide sequence ID" value="NZ_JBHUKR010000017.1"/>
</dbReference>
<dbReference type="EMBL" id="JBHUKR010000017">
    <property type="protein sequence ID" value="MFD2420282.1"/>
    <property type="molecule type" value="Genomic_DNA"/>
</dbReference>
<dbReference type="CDD" id="cd02440">
    <property type="entry name" value="AdoMet_MTases"/>
    <property type="match status" value="1"/>
</dbReference>
<keyword evidence="3" id="KW-1185">Reference proteome</keyword>
<keyword evidence="2" id="KW-0808">Transferase</keyword>
<feature type="domain" description="Methyltransferase type 12" evidence="1">
    <location>
        <begin position="47"/>
        <end position="142"/>
    </location>
</feature>
<proteinExistence type="predicted"/>
<dbReference type="Pfam" id="PF08242">
    <property type="entry name" value="Methyltransf_12"/>
    <property type="match status" value="1"/>
</dbReference>
<accession>A0ABW5G0C8</accession>
<evidence type="ECO:0000313" key="3">
    <source>
        <dbReference type="Proteomes" id="UP001597417"/>
    </source>
</evidence>
<dbReference type="InterPro" id="IPR029063">
    <property type="entry name" value="SAM-dependent_MTases_sf"/>
</dbReference>
<reference evidence="3" key="1">
    <citation type="journal article" date="2019" name="Int. J. Syst. Evol. Microbiol.">
        <title>The Global Catalogue of Microorganisms (GCM) 10K type strain sequencing project: providing services to taxonomists for standard genome sequencing and annotation.</title>
        <authorList>
            <consortium name="The Broad Institute Genomics Platform"/>
            <consortium name="The Broad Institute Genome Sequencing Center for Infectious Disease"/>
            <person name="Wu L."/>
            <person name="Ma J."/>
        </authorList>
    </citation>
    <scope>NUCLEOTIDE SEQUENCE [LARGE SCALE GENOMIC DNA]</scope>
    <source>
        <strain evidence="3">CGMCC 4.7645</strain>
    </source>
</reference>
<dbReference type="GO" id="GO:0008168">
    <property type="term" value="F:methyltransferase activity"/>
    <property type="evidence" value="ECO:0007669"/>
    <property type="project" value="UniProtKB-KW"/>
</dbReference>
<evidence type="ECO:0000313" key="2">
    <source>
        <dbReference type="EMBL" id="MFD2420282.1"/>
    </source>
</evidence>
<name>A0ABW5G0C8_9PSEU</name>
<comment type="caution">
    <text evidence="2">The sequence shown here is derived from an EMBL/GenBank/DDBJ whole genome shotgun (WGS) entry which is preliminary data.</text>
</comment>
<dbReference type="GO" id="GO:0032259">
    <property type="term" value="P:methylation"/>
    <property type="evidence" value="ECO:0007669"/>
    <property type="project" value="UniProtKB-KW"/>
</dbReference>
<dbReference type="InterPro" id="IPR013217">
    <property type="entry name" value="Methyltransf_12"/>
</dbReference>